<evidence type="ECO:0000313" key="2">
    <source>
        <dbReference type="Proteomes" id="UP001152484"/>
    </source>
</evidence>
<reference evidence="1" key="1">
    <citation type="submission" date="2022-07" db="EMBL/GenBank/DDBJ databases">
        <authorList>
            <person name="Macas J."/>
            <person name="Novak P."/>
            <person name="Neumann P."/>
        </authorList>
    </citation>
    <scope>NUCLEOTIDE SEQUENCE</scope>
</reference>
<comment type="caution">
    <text evidence="1">The sequence shown here is derived from an EMBL/GenBank/DDBJ whole genome shotgun (WGS) entry which is preliminary data.</text>
</comment>
<dbReference type="AlphaFoldDB" id="A0A9P0VMV0"/>
<sequence length="273" mass="31247">MMNTLSIPLPYAFDQEKENDIHSFRHPNTFHRNGGETKRSWNASLRGRLPPVRDGRNHFQGHQNWLSIWNLISTHDGGNFSRKQTQRPAVSSRTIEQEIMEGIISLDTLETLAVGMGPQRHEADRGPSNLQQKTRNHTWADLLKYDRATNGLIGNMELAAPSLPATSPQKNPDSILLIKDNNSRTPCGNREHVETTPSSEIFYFLEKLDLTQFKLILEFLNSQLKNEFFILEFQKSRLHKISFNSKFAPQIIGFISQELLILITDRDANLDLS</sequence>
<proteinExistence type="predicted"/>
<gene>
    <name evidence="1" type="ORF">CEURO_LOCUS354</name>
</gene>
<keyword evidence="2" id="KW-1185">Reference proteome</keyword>
<protein>
    <submittedName>
        <fullName evidence="1">Uncharacterized protein</fullName>
    </submittedName>
</protein>
<evidence type="ECO:0000313" key="1">
    <source>
        <dbReference type="EMBL" id="CAH9052520.1"/>
    </source>
</evidence>
<dbReference type="Proteomes" id="UP001152484">
    <property type="component" value="Unassembled WGS sequence"/>
</dbReference>
<accession>A0A9P0VMV0</accession>
<name>A0A9P0VMV0_CUSEU</name>
<organism evidence="1 2">
    <name type="scientific">Cuscuta europaea</name>
    <name type="common">European dodder</name>
    <dbReference type="NCBI Taxonomy" id="41803"/>
    <lineage>
        <taxon>Eukaryota</taxon>
        <taxon>Viridiplantae</taxon>
        <taxon>Streptophyta</taxon>
        <taxon>Embryophyta</taxon>
        <taxon>Tracheophyta</taxon>
        <taxon>Spermatophyta</taxon>
        <taxon>Magnoliopsida</taxon>
        <taxon>eudicotyledons</taxon>
        <taxon>Gunneridae</taxon>
        <taxon>Pentapetalae</taxon>
        <taxon>asterids</taxon>
        <taxon>lamiids</taxon>
        <taxon>Solanales</taxon>
        <taxon>Convolvulaceae</taxon>
        <taxon>Cuscuteae</taxon>
        <taxon>Cuscuta</taxon>
        <taxon>Cuscuta subgen. Cuscuta</taxon>
    </lineage>
</organism>
<dbReference type="EMBL" id="CAMAPE010000002">
    <property type="protein sequence ID" value="CAH9052520.1"/>
    <property type="molecule type" value="Genomic_DNA"/>
</dbReference>